<dbReference type="Pfam" id="PF17836">
    <property type="entry name" value="PglD_N"/>
    <property type="match status" value="1"/>
</dbReference>
<dbReference type="CDD" id="cd03360">
    <property type="entry name" value="LbH_AT_putative"/>
    <property type="match status" value="1"/>
</dbReference>
<accession>A0A822N4C1</accession>
<evidence type="ECO:0000313" key="5">
    <source>
        <dbReference type="EMBL" id="CDT61331.1"/>
    </source>
</evidence>
<reference evidence="6" key="1">
    <citation type="submission" date="2014-06" db="EMBL/GenBank/DDBJ databases">
        <authorList>
            <person name="Le Roux Frederique"/>
        </authorList>
    </citation>
    <scope>NUCLEOTIDE SEQUENCE [LARGE SCALE GENOMIC DNA]</scope>
    <source>
        <strain evidence="6">J5-5</strain>
    </source>
</reference>
<dbReference type="InterPro" id="IPR050179">
    <property type="entry name" value="Trans_hexapeptide_repeat"/>
</dbReference>
<dbReference type="AlphaFoldDB" id="A0A822N4C1"/>
<dbReference type="InterPro" id="IPR041561">
    <property type="entry name" value="PglD_N"/>
</dbReference>
<evidence type="ECO:0000256" key="2">
    <source>
        <dbReference type="PIRSR" id="PIRSR620019-1"/>
    </source>
</evidence>
<dbReference type="Gene3D" id="3.40.50.20">
    <property type="match status" value="1"/>
</dbReference>
<sequence>MNDKPILPIVMIGGGGHASVLTDILLEQGREIVAVISPDDITQRDVFVGLTQLLEDADITEYSPSDVLLVNGIGMMPKSSLREKVGIYFSQLGYRFETVIAPTAHVSSFVSLAEGSQILTQAVVQAGVEIGAHSIINTAALVEHDCIIGQHNHIAPRATLCGHVKTHDNVYVGAGSTVIQGIELGKGCIVGAGSTIVKDVDSHTITYAKLNQETKLVGND</sequence>
<dbReference type="NCBIfam" id="TIGR03570">
    <property type="entry name" value="NeuD_NnaD"/>
    <property type="match status" value="1"/>
</dbReference>
<feature type="site" description="Increases basicity of active site His" evidence="2">
    <location>
        <position position="145"/>
    </location>
</feature>
<dbReference type="Proteomes" id="UP000049495">
    <property type="component" value="Unassembled WGS sequence"/>
</dbReference>
<comment type="caution">
    <text evidence="5">The sequence shown here is derived from an EMBL/GenBank/DDBJ whole genome shotgun (WGS) entry which is preliminary data.</text>
</comment>
<protein>
    <submittedName>
        <fullName evidence="5">Sialic acid biosynthesis protein NeuD</fullName>
    </submittedName>
</protein>
<dbReference type="InterPro" id="IPR001451">
    <property type="entry name" value="Hexapep"/>
</dbReference>
<dbReference type="EMBL" id="CCJV01000137">
    <property type="protein sequence ID" value="CDT61331.1"/>
    <property type="molecule type" value="Genomic_DNA"/>
</dbReference>
<feature type="binding site" evidence="3">
    <location>
        <position position="153"/>
    </location>
    <ligand>
        <name>acetyl-CoA</name>
        <dbReference type="ChEBI" id="CHEBI:57288"/>
    </ligand>
</feature>
<dbReference type="Gene3D" id="2.160.10.10">
    <property type="entry name" value="Hexapeptide repeat proteins"/>
    <property type="match status" value="1"/>
</dbReference>
<feature type="domain" description="PglD N-terminal" evidence="4">
    <location>
        <begin position="9"/>
        <end position="74"/>
    </location>
</feature>
<evidence type="ECO:0000256" key="1">
    <source>
        <dbReference type="ARBA" id="ARBA00007274"/>
    </source>
</evidence>
<dbReference type="Pfam" id="PF00132">
    <property type="entry name" value="Hexapep"/>
    <property type="match status" value="1"/>
</dbReference>
<evidence type="ECO:0000256" key="3">
    <source>
        <dbReference type="PIRSR" id="PIRSR620019-2"/>
    </source>
</evidence>
<dbReference type="InterPro" id="IPR020019">
    <property type="entry name" value="AcTrfase_PglD-like"/>
</dbReference>
<feature type="binding site" evidence="3">
    <location>
        <position position="74"/>
    </location>
    <ligand>
        <name>substrate</name>
    </ligand>
</feature>
<dbReference type="PANTHER" id="PTHR43300">
    <property type="entry name" value="ACETYLTRANSFERASE"/>
    <property type="match status" value="1"/>
</dbReference>
<proteinExistence type="inferred from homology"/>
<name>A0A822N4C1_9VIBR</name>
<comment type="similarity">
    <text evidence="1">Belongs to the transferase hexapeptide repeat family.</text>
</comment>
<dbReference type="SUPFAM" id="SSF51161">
    <property type="entry name" value="Trimeric LpxA-like enzymes"/>
    <property type="match status" value="1"/>
</dbReference>
<dbReference type="InterPro" id="IPR011004">
    <property type="entry name" value="Trimer_LpxA-like_sf"/>
</dbReference>
<organism evidence="5 6">
    <name type="scientific">Vibrio crassostreae</name>
    <dbReference type="NCBI Taxonomy" id="246167"/>
    <lineage>
        <taxon>Bacteria</taxon>
        <taxon>Pseudomonadati</taxon>
        <taxon>Pseudomonadota</taxon>
        <taxon>Gammaproteobacteria</taxon>
        <taxon>Vibrionales</taxon>
        <taxon>Vibrionaceae</taxon>
        <taxon>Vibrio</taxon>
    </lineage>
</organism>
<dbReference type="PANTHER" id="PTHR43300:SF7">
    <property type="entry name" value="UDP-N-ACETYLBACILLOSAMINE N-ACETYLTRANSFERASE"/>
    <property type="match status" value="1"/>
</dbReference>
<gene>
    <name evidence="5" type="ORF">VCR5J5_730104</name>
</gene>
<evidence type="ECO:0000259" key="4">
    <source>
        <dbReference type="Pfam" id="PF17836"/>
    </source>
</evidence>
<feature type="active site" description="Proton acceptor" evidence="2">
    <location>
        <position position="144"/>
    </location>
</feature>
<evidence type="ECO:0000313" key="6">
    <source>
        <dbReference type="Proteomes" id="UP000049495"/>
    </source>
</evidence>